<feature type="domain" description="Glycosyl transferase family 1" evidence="1">
    <location>
        <begin position="178"/>
        <end position="337"/>
    </location>
</feature>
<dbReference type="InterPro" id="IPR001296">
    <property type="entry name" value="Glyco_trans_1"/>
</dbReference>
<dbReference type="PANTHER" id="PTHR12526:SF637">
    <property type="entry name" value="GLYCOSYLTRANSFERASE EPSF-RELATED"/>
    <property type="match status" value="1"/>
</dbReference>
<comment type="caution">
    <text evidence="3">The sequence shown here is derived from an EMBL/GenBank/DDBJ whole genome shotgun (WGS) entry which is preliminary data.</text>
</comment>
<dbReference type="Gene3D" id="3.40.50.2000">
    <property type="entry name" value="Glycogen Phosphorylase B"/>
    <property type="match status" value="2"/>
</dbReference>
<protein>
    <recommendedName>
        <fullName evidence="5">Glycosyltransferase</fullName>
    </recommendedName>
</protein>
<evidence type="ECO:0000259" key="1">
    <source>
        <dbReference type="Pfam" id="PF00534"/>
    </source>
</evidence>
<dbReference type="InterPro" id="IPR028098">
    <property type="entry name" value="Glyco_trans_4-like_N"/>
</dbReference>
<evidence type="ECO:0000313" key="3">
    <source>
        <dbReference type="EMBL" id="OOY25880.1"/>
    </source>
</evidence>
<proteinExistence type="predicted"/>
<dbReference type="Pfam" id="PF00534">
    <property type="entry name" value="Glycos_transf_1"/>
    <property type="match status" value="1"/>
</dbReference>
<dbReference type="RefSeq" id="WP_078604237.1">
    <property type="nucleotide sequence ID" value="NZ_MPZV01000001.1"/>
</dbReference>
<name>A0ABX3N4P8_9RHOB</name>
<evidence type="ECO:0008006" key="5">
    <source>
        <dbReference type="Google" id="ProtNLM"/>
    </source>
</evidence>
<sequence length="372" mass="38697">MKIVQSTALADTRGGGVAEVVFNLTSALAERGHAVSVLGRVSPDQTEASAARVPALLPAETGHEAADILVCSAPEVVHSHGLWDPYLSAILGAAGKRRVPTVIAPHGMLDAWALAHGRLKKRLALATFEGRNLRRAACIHALTEAERAAVKSLFPHMPVAVIPNGVSLPTTLPPDEVEGGDKMLLFLGRIHPKKGIVELVEAFAALARMPAAAGWRLEIAGWDDGGHAAEVEAIISSHGLGDRARLVGPVFGADKDALIAGAAAFALTSYSEGLPMAVLEAWAQARPVLITPACNLPEAEAAGAAVVCAPGSEGAREGLARLLALGATERAAMGRAGHALVAARYDWDQVAERLETLYEWIGGTGGRPDFVS</sequence>
<dbReference type="PANTHER" id="PTHR12526">
    <property type="entry name" value="GLYCOSYLTRANSFERASE"/>
    <property type="match status" value="1"/>
</dbReference>
<accession>A0ABX3N4P8</accession>
<organism evidence="3 4">
    <name type="scientific">Thioclava sediminum</name>
    <dbReference type="NCBI Taxonomy" id="1915319"/>
    <lineage>
        <taxon>Bacteria</taxon>
        <taxon>Pseudomonadati</taxon>
        <taxon>Pseudomonadota</taxon>
        <taxon>Alphaproteobacteria</taxon>
        <taxon>Rhodobacterales</taxon>
        <taxon>Paracoccaceae</taxon>
        <taxon>Thioclava</taxon>
    </lineage>
</organism>
<evidence type="ECO:0000259" key="2">
    <source>
        <dbReference type="Pfam" id="PF13439"/>
    </source>
</evidence>
<dbReference type="Proteomes" id="UP000190787">
    <property type="component" value="Unassembled WGS sequence"/>
</dbReference>
<dbReference type="Pfam" id="PF13439">
    <property type="entry name" value="Glyco_transf_4"/>
    <property type="match status" value="1"/>
</dbReference>
<feature type="domain" description="Glycosyltransferase subfamily 4-like N-terminal" evidence="2">
    <location>
        <begin position="15"/>
        <end position="167"/>
    </location>
</feature>
<reference evidence="3 4" key="1">
    <citation type="submission" date="2016-11" db="EMBL/GenBank/DDBJ databases">
        <title>A multilocus sequence analysis scheme for characterization of bacteria in the genus Thioclava.</title>
        <authorList>
            <person name="Liu Y."/>
            <person name="Shao Z."/>
        </authorList>
    </citation>
    <scope>NUCLEOTIDE SEQUENCE [LARGE SCALE GENOMIC DNA]</scope>
    <source>
        <strain evidence="3 4">TAW-CT134</strain>
    </source>
</reference>
<evidence type="ECO:0000313" key="4">
    <source>
        <dbReference type="Proteomes" id="UP000190787"/>
    </source>
</evidence>
<gene>
    <name evidence="3" type="ORF">BMI91_05695</name>
</gene>
<keyword evidence="4" id="KW-1185">Reference proteome</keyword>
<dbReference type="SUPFAM" id="SSF53756">
    <property type="entry name" value="UDP-Glycosyltransferase/glycogen phosphorylase"/>
    <property type="match status" value="1"/>
</dbReference>
<dbReference type="EMBL" id="MPZV01000001">
    <property type="protein sequence ID" value="OOY25880.1"/>
    <property type="molecule type" value="Genomic_DNA"/>
</dbReference>